<proteinExistence type="predicted"/>
<evidence type="ECO:0000256" key="1">
    <source>
        <dbReference type="SAM" id="Phobius"/>
    </source>
</evidence>
<protein>
    <submittedName>
        <fullName evidence="2">Uncharacterized protein</fullName>
    </submittedName>
</protein>
<keyword evidence="1" id="KW-0472">Membrane</keyword>
<organism evidence="2 3">
    <name type="scientific">Aquamicrobium ahrensii</name>
    <dbReference type="NCBI Taxonomy" id="469551"/>
    <lineage>
        <taxon>Bacteria</taxon>
        <taxon>Pseudomonadati</taxon>
        <taxon>Pseudomonadota</taxon>
        <taxon>Alphaproteobacteria</taxon>
        <taxon>Hyphomicrobiales</taxon>
        <taxon>Phyllobacteriaceae</taxon>
        <taxon>Aquamicrobium</taxon>
    </lineage>
</organism>
<keyword evidence="1" id="KW-1133">Transmembrane helix</keyword>
<keyword evidence="1" id="KW-0812">Transmembrane</keyword>
<gene>
    <name evidence="2" type="ORF">ABID44_000472</name>
</gene>
<evidence type="ECO:0000313" key="2">
    <source>
        <dbReference type="EMBL" id="MET3660172.1"/>
    </source>
</evidence>
<dbReference type="Proteomes" id="UP001549143">
    <property type="component" value="Unassembled WGS sequence"/>
</dbReference>
<accession>A0ABV2KGK4</accession>
<dbReference type="EMBL" id="JBEPMN010000001">
    <property type="protein sequence ID" value="MET3660172.1"/>
    <property type="molecule type" value="Genomic_DNA"/>
</dbReference>
<keyword evidence="3" id="KW-1185">Reference proteome</keyword>
<evidence type="ECO:0000313" key="3">
    <source>
        <dbReference type="Proteomes" id="UP001549143"/>
    </source>
</evidence>
<feature type="transmembrane region" description="Helical" evidence="1">
    <location>
        <begin position="73"/>
        <end position="94"/>
    </location>
</feature>
<dbReference type="RefSeq" id="WP_354150070.1">
    <property type="nucleotide sequence ID" value="NZ_JBEPMN010000001.1"/>
</dbReference>
<name>A0ABV2KGK4_9HYPH</name>
<sequence>MSSDALAGPSASAPGGGVRIVATFSGQMSCSPAFPDYAPHRREWLGGKPIRKFTVAPMQNAASLLALRFYGRVLLSVLATIGIACLIAMQIGWLTTATSAESVSNEEKQLATNGVELLSASGATMFTSALIPVDPSLSYELSGEIRSFAPNGDEISGAVTYLGVIDYNEKKERLTSKPGPNRYAAASNFYLASARGWATLSGVIGGEGNENHNQFHPGTRFVRVVALLNYKDETMKSEIRNVRFAPRLEMKTR</sequence>
<reference evidence="2 3" key="1">
    <citation type="submission" date="2024-06" db="EMBL/GenBank/DDBJ databases">
        <title>Genomic Encyclopedia of Type Strains, Phase IV (KMG-IV): sequencing the most valuable type-strain genomes for metagenomic binning, comparative biology and taxonomic classification.</title>
        <authorList>
            <person name="Goeker M."/>
        </authorList>
    </citation>
    <scope>NUCLEOTIDE SEQUENCE [LARGE SCALE GENOMIC DNA]</scope>
    <source>
        <strain evidence="2 3">DSM 19730</strain>
    </source>
</reference>
<comment type="caution">
    <text evidence="2">The sequence shown here is derived from an EMBL/GenBank/DDBJ whole genome shotgun (WGS) entry which is preliminary data.</text>
</comment>